<dbReference type="PROSITE" id="PS52004">
    <property type="entry name" value="KS3_2"/>
    <property type="match status" value="1"/>
</dbReference>
<dbReference type="InterPro" id="IPR020841">
    <property type="entry name" value="PKS_Beta-ketoAc_synthase_dom"/>
</dbReference>
<dbReference type="CDD" id="cd00833">
    <property type="entry name" value="PKS"/>
    <property type="match status" value="1"/>
</dbReference>
<dbReference type="GO" id="GO:0009403">
    <property type="term" value="P:toxin biosynthetic process"/>
    <property type="evidence" value="ECO:0007669"/>
    <property type="project" value="UniProtKB-ARBA"/>
</dbReference>
<dbReference type="InterPro" id="IPR014031">
    <property type="entry name" value="Ketoacyl_synth_C"/>
</dbReference>
<keyword evidence="7" id="KW-0560">Oxidoreductase</keyword>
<dbReference type="FunFam" id="3.40.47.10:FF:000019">
    <property type="entry name" value="Polyketide synthase type I"/>
    <property type="match status" value="1"/>
</dbReference>
<feature type="region of interest" description="Disordered" evidence="11">
    <location>
        <begin position="2528"/>
        <end position="2595"/>
    </location>
</feature>
<dbReference type="SUPFAM" id="SSF56801">
    <property type="entry name" value="Acetyl-CoA synthetase-like"/>
    <property type="match status" value="1"/>
</dbReference>
<dbReference type="GO" id="GO:0006633">
    <property type="term" value="P:fatty acid biosynthetic process"/>
    <property type="evidence" value="ECO:0007669"/>
    <property type="project" value="InterPro"/>
</dbReference>
<feature type="domain" description="Carrier" evidence="12">
    <location>
        <begin position="3646"/>
        <end position="3728"/>
    </location>
</feature>
<proteinExistence type="inferred from homology"/>
<dbReference type="SMART" id="SM00825">
    <property type="entry name" value="PKS_KS"/>
    <property type="match status" value="1"/>
</dbReference>
<evidence type="ECO:0000256" key="6">
    <source>
        <dbReference type="ARBA" id="ARBA00022737"/>
    </source>
</evidence>
<dbReference type="SMART" id="SM00827">
    <property type="entry name" value="PKS_AT"/>
    <property type="match status" value="1"/>
</dbReference>
<dbReference type="InterPro" id="IPR023213">
    <property type="entry name" value="CAT-like_dom_sf"/>
</dbReference>
<evidence type="ECO:0000259" key="12">
    <source>
        <dbReference type="PROSITE" id="PS50075"/>
    </source>
</evidence>
<dbReference type="InterPro" id="IPR020807">
    <property type="entry name" value="PKS_DH"/>
</dbReference>
<dbReference type="InterPro" id="IPR013968">
    <property type="entry name" value="PKS_KR"/>
</dbReference>
<keyword evidence="4" id="KW-0489">Methyltransferase</keyword>
<dbReference type="CDD" id="cd05930">
    <property type="entry name" value="A_NRPS"/>
    <property type="match status" value="1"/>
</dbReference>
<evidence type="ECO:0000256" key="5">
    <source>
        <dbReference type="ARBA" id="ARBA00022679"/>
    </source>
</evidence>
<dbReference type="InterPro" id="IPR036736">
    <property type="entry name" value="ACP-like_sf"/>
</dbReference>
<dbReference type="Gene3D" id="3.40.366.10">
    <property type="entry name" value="Malonyl-Coenzyme A Acyl Carrier Protein, domain 2"/>
    <property type="match status" value="1"/>
</dbReference>
<dbReference type="Pfam" id="PF08659">
    <property type="entry name" value="KR"/>
    <property type="match status" value="1"/>
</dbReference>
<dbReference type="GO" id="GO:0032259">
    <property type="term" value="P:methylation"/>
    <property type="evidence" value="ECO:0007669"/>
    <property type="project" value="UniProtKB-KW"/>
</dbReference>
<dbReference type="InterPro" id="IPR042099">
    <property type="entry name" value="ANL_N_sf"/>
</dbReference>
<evidence type="ECO:0000256" key="2">
    <source>
        <dbReference type="ARBA" id="ARBA00022553"/>
    </source>
</evidence>
<reference evidence="15" key="1">
    <citation type="journal article" date="2021" name="Mol. Plant Microbe Interact.">
        <title>Complete Genome Sequence of the Plant-Pathogenic Fungus Colletotrichum lupini.</title>
        <authorList>
            <person name="Baroncelli R."/>
            <person name="Pensec F."/>
            <person name="Da Lio D."/>
            <person name="Boufleur T."/>
            <person name="Vicente I."/>
            <person name="Sarrocco S."/>
            <person name="Picot A."/>
            <person name="Baraldi E."/>
            <person name="Sukno S."/>
            <person name="Thon M."/>
            <person name="Le Floch G."/>
        </authorList>
    </citation>
    <scope>NUCLEOTIDE SEQUENCE</scope>
    <source>
        <strain evidence="15">IMI 504893</strain>
    </source>
</reference>
<keyword evidence="1" id="KW-0596">Phosphopantetheine</keyword>
<dbReference type="Pfam" id="PF00501">
    <property type="entry name" value="AMP-binding"/>
    <property type="match status" value="1"/>
</dbReference>
<dbReference type="SMART" id="SM00823">
    <property type="entry name" value="PKS_PP"/>
    <property type="match status" value="2"/>
</dbReference>
<dbReference type="EMBL" id="CP019471">
    <property type="protein sequence ID" value="UQC75195.1"/>
    <property type="molecule type" value="Genomic_DNA"/>
</dbReference>
<dbReference type="PROSITE" id="PS52019">
    <property type="entry name" value="PKS_MFAS_DH"/>
    <property type="match status" value="1"/>
</dbReference>
<name>A0A9Q8SDH2_9PEZI</name>
<dbReference type="Gene3D" id="3.30.300.30">
    <property type="match status" value="1"/>
</dbReference>
<dbReference type="InterPro" id="IPR049551">
    <property type="entry name" value="PKS_DH_C"/>
</dbReference>
<dbReference type="Pfam" id="PF07993">
    <property type="entry name" value="NAD_binding_4"/>
    <property type="match status" value="1"/>
</dbReference>
<dbReference type="SUPFAM" id="SSF47336">
    <property type="entry name" value="ACP-like"/>
    <property type="match status" value="2"/>
</dbReference>
<dbReference type="InterPro" id="IPR014030">
    <property type="entry name" value="Ketoacyl_synth_N"/>
</dbReference>
<dbReference type="Pfam" id="PF21089">
    <property type="entry name" value="PKS_DH_N"/>
    <property type="match status" value="1"/>
</dbReference>
<evidence type="ECO:0000259" key="14">
    <source>
        <dbReference type="PROSITE" id="PS52019"/>
    </source>
</evidence>
<dbReference type="SUPFAM" id="SSF55048">
    <property type="entry name" value="Probable ACP-binding domain of malonyl-CoA ACP transacylase"/>
    <property type="match status" value="1"/>
</dbReference>
<dbReference type="CDD" id="cd02440">
    <property type="entry name" value="AdoMet_MTases"/>
    <property type="match status" value="1"/>
</dbReference>
<dbReference type="Gene3D" id="3.40.50.720">
    <property type="entry name" value="NAD(P)-binding Rossmann-like Domain"/>
    <property type="match status" value="2"/>
</dbReference>
<dbReference type="RefSeq" id="XP_049136841.1">
    <property type="nucleotide sequence ID" value="XM_049280884.1"/>
</dbReference>
<dbReference type="GO" id="GO:0016491">
    <property type="term" value="F:oxidoreductase activity"/>
    <property type="evidence" value="ECO:0007669"/>
    <property type="project" value="UniProtKB-KW"/>
</dbReference>
<keyword evidence="5" id="KW-0808">Transferase</keyword>
<dbReference type="GO" id="GO:0031177">
    <property type="term" value="F:phosphopantetheine binding"/>
    <property type="evidence" value="ECO:0007669"/>
    <property type="project" value="InterPro"/>
</dbReference>
<dbReference type="SMART" id="SM00826">
    <property type="entry name" value="PKS_DH"/>
    <property type="match status" value="1"/>
</dbReference>
<dbReference type="InterPro" id="IPR036291">
    <property type="entry name" value="NAD(P)-bd_dom_sf"/>
</dbReference>
<dbReference type="InterPro" id="IPR018201">
    <property type="entry name" value="Ketoacyl_synth_AS"/>
</dbReference>
<organism evidence="15 16">
    <name type="scientific">Colletotrichum lupini</name>
    <dbReference type="NCBI Taxonomy" id="145971"/>
    <lineage>
        <taxon>Eukaryota</taxon>
        <taxon>Fungi</taxon>
        <taxon>Dikarya</taxon>
        <taxon>Ascomycota</taxon>
        <taxon>Pezizomycotina</taxon>
        <taxon>Sordariomycetes</taxon>
        <taxon>Hypocreomycetidae</taxon>
        <taxon>Glomerellales</taxon>
        <taxon>Glomerellaceae</taxon>
        <taxon>Colletotrichum</taxon>
        <taxon>Colletotrichum acutatum species complex</taxon>
    </lineage>
</organism>
<dbReference type="InterPro" id="IPR029063">
    <property type="entry name" value="SAM-dependent_MTases_sf"/>
</dbReference>
<dbReference type="Gene3D" id="3.30.559.30">
    <property type="entry name" value="Nonribosomal peptide synthetase, condensation domain"/>
    <property type="match status" value="1"/>
</dbReference>
<evidence type="ECO:0000256" key="11">
    <source>
        <dbReference type="SAM" id="MobiDB-lite"/>
    </source>
</evidence>
<feature type="domain" description="PKS/mFAS DH" evidence="14">
    <location>
        <begin position="937"/>
        <end position="1236"/>
    </location>
</feature>
<dbReference type="InterPro" id="IPR013217">
    <property type="entry name" value="Methyltransf_12"/>
</dbReference>
<dbReference type="InterPro" id="IPR045851">
    <property type="entry name" value="AMP-bd_C_sf"/>
</dbReference>
<dbReference type="InterPro" id="IPR009081">
    <property type="entry name" value="PP-bd_ACP"/>
</dbReference>
<dbReference type="PANTHER" id="PTHR43775">
    <property type="entry name" value="FATTY ACID SYNTHASE"/>
    <property type="match status" value="1"/>
</dbReference>
<feature type="active site" description="Proton acceptor; for dehydratase activity" evidence="10">
    <location>
        <position position="969"/>
    </location>
</feature>
<evidence type="ECO:0000259" key="13">
    <source>
        <dbReference type="PROSITE" id="PS52004"/>
    </source>
</evidence>
<gene>
    <name evidence="15" type="ORF">CLUP02_01848</name>
</gene>
<dbReference type="KEGG" id="clup:CLUP02_01848"/>
<dbReference type="InterPro" id="IPR020806">
    <property type="entry name" value="PKS_PP-bd"/>
</dbReference>
<dbReference type="GO" id="GO:0016874">
    <property type="term" value="F:ligase activity"/>
    <property type="evidence" value="ECO:0007669"/>
    <property type="project" value="UniProtKB-KW"/>
</dbReference>
<dbReference type="InterPro" id="IPR042104">
    <property type="entry name" value="PKS_dehydratase_sf"/>
</dbReference>
<dbReference type="Pfam" id="PF00550">
    <property type="entry name" value="PP-binding"/>
    <property type="match status" value="2"/>
</dbReference>
<dbReference type="Pfam" id="PF00698">
    <property type="entry name" value="Acyl_transf_1"/>
    <property type="match status" value="1"/>
</dbReference>
<dbReference type="InterPro" id="IPR014043">
    <property type="entry name" value="Acyl_transferase_dom"/>
</dbReference>
<dbReference type="InterPro" id="IPR016036">
    <property type="entry name" value="Malonyl_transacylase_ACP-bd"/>
</dbReference>
<dbReference type="GeneID" id="73335894"/>
<dbReference type="InterPro" id="IPR001227">
    <property type="entry name" value="Ac_transferase_dom_sf"/>
</dbReference>
<dbReference type="InterPro" id="IPR013120">
    <property type="entry name" value="FAR_NAD-bd"/>
</dbReference>
<dbReference type="InterPro" id="IPR016039">
    <property type="entry name" value="Thiolase-like"/>
</dbReference>
<keyword evidence="2" id="KW-0597">Phosphoprotein</keyword>
<dbReference type="InterPro" id="IPR057326">
    <property type="entry name" value="KR_dom"/>
</dbReference>
<evidence type="ECO:0000313" key="16">
    <source>
        <dbReference type="Proteomes" id="UP000830671"/>
    </source>
</evidence>
<comment type="similarity">
    <text evidence="9">In the C-terminal section; belongs to the NRP synthetase family.</text>
</comment>
<feature type="region of interest" description="C-terminal hotdog fold" evidence="10">
    <location>
        <begin position="1090"/>
        <end position="1236"/>
    </location>
</feature>
<evidence type="ECO:0000256" key="10">
    <source>
        <dbReference type="PROSITE-ProRule" id="PRU01363"/>
    </source>
</evidence>
<evidence type="ECO:0000256" key="7">
    <source>
        <dbReference type="ARBA" id="ARBA00023002"/>
    </source>
</evidence>
<dbReference type="Proteomes" id="UP000830671">
    <property type="component" value="Chromosome 1"/>
</dbReference>
<sequence>MANNLEPIAIIGSGCRFPGSSSTPSKLWQLLSQPRDVARQIPPERFNVNSFYHSDAAHHGTSNVKVSYFLDQDVTKFDAPFFNVKPMEAKTMDPQHRLLLETVYEAVEAAGLDIARLKGTNTAVYCGVMCGDYENQLLRDIDNLARYHATGIGRSLMSNRISYFFDWKGPSITLDTACSSSLVAVHEAVQVLRSGRSNVAVAAGSNLLLGPENYIAESNLNMLSPDGRSRMWDVDANGYARGEGVAAVVLKTLSQALADGDPIECIVRNTGINQDGRTSGITMPSPTSQTELIRSTYREIDLDPLTSRPQYFEAHGTGTPAGDPVEAKAIHDAFFGGETLSHDSEKLFVGSIKTVIGHTEGTAGLAALLKASLCLQAGKIAPNLLFNNLAPSVQPYYGHLEIPTALSEWPALRPGEPRRASVNSFGFGGANAHAILEVYEPNESSVLERKKVAVDVDNIAQPIVLSAASQSSLRSLASSYLQYLADKPSTDIPNLAWTLASRRTTHAFRITYAAANADELAKEISKSLEAEKFGVEARIRDSDGAPLRVLGVFTGQGAQWAGMGRELVTRSPLCSQIVDSLDRHLTRLPAFDRPSWTLRQELLVDEQASRISQAALSQPLCAAIQIMLVEVLKTAGLEFSAVVGHSSGEIGAAYASGVVSAQDAITIAYYRGLHSKHAQGRNAARGSMLAVSNSLREAQELIAGYDGRISIAASNSDSSVTLSGDEEAINDIKSRLEGEKCFARLLKVDKAYHSYHMEPCAEPYGSALAKNTSTTVGKAKCPWYSSVHAGELGPDAISKRGTGQYWVDNMVQTVLFSQAVRAAAHESGPFDLVMEVGPHPALKAPALQILGKSAGAYLGTLSRGNDAIAALSCSLGSAWSHLGPLVNLADYIESTMTGDKKPTVSTGLPTYAWDHEASYWHESRRSRLLRLSGGSHHELLGRLCPEVTARQISWRNFLDPKEIHWLDGHQLQGQSVLPAAGYVVMAIEASRTIAQRRGKQLRLVEVEDITIRQAVTVGENGDVETLLSLTELEVDDRSMSAVFSLFTSSGNQSDSMALVADGRVKATLKEEDEEDGSIRLLCPSVDHDGKLLTRLDASEFYEYLDSLGYGYSGPFRILSDIERCLDSARSTLVADDSDKTYIVHPAVLDCAFQTAILAFSAPYDGGLWSLHVPTSIKRVVVDAQLAKEASRIDVTAELDKEDKAPICGDLDLCSTGEAIVQVERIRCVPFARATEVEDTLLFSETVWDVEKPDVAKVVYDGQPTEYEHELAVVAERACYYYLRLLDHEIPRDHPARTEGPYVGMFEYTRYILDRVAADDHLYVKKEWDSDSWEDIERICKPYKDTVDIRMVHAAGQNFRNVVWGKTTMLEHMRKDGLLDRYYEKALAFPQYNKYAGRAVAQLSHRFPNMNILEVGAGTGSATKTILKDLKGAYSSYTFTDISSGFFPTAVEVFTDELDKLIFKTLDIGQSGKDQGFTEQSYDLIVASFVLHATEKLEQTMRNARRLLKPGGYIMMLEVTDNEPIREGSVFGCLPGWWLGRDDGRVYSPCINVVEWDQLLRKTGFGGVDAVTPELDPLAHPVSLIVSQAVDDRVQCLREPLTAPSTLRDPLCSCDLLIVGGKSLAVVRLARSISDAMKGRCRRTTIAKSLETVSPDSLGPQTVVLSLVDLENPVFSDLTEGRWNFLKRIFEECKKVLWVTQGRLAENPHANISLGFGRTQLLEAIGLTCQFVDLDSVQSSNATLLSELLCRLAYFAQWTADGIANDSNLLWTMEQEVIFKDGAILLPRLKRSPRLNNRYNSSRRPISIDVPASKVTLGTQDGCSIGFSEAATDPVQPVELTANASEDEEEYVELCVDFSIATPLKLAPDFASLFVASGHIQDQPTSTITTLSPVLASNLRQPRSLVIPFSPLSNSADDLRAVACGLVATTVLGPLKSGQSLLVYHADATQADILSFYAKQKSVTVTFAAPQGLAALPVDCIEIPQHATSRAVRRLLPESVHFFVDLSHKFESDALLEQLLRLLGKRATIIPSPFRFVSGGEQPAVSLKMTTQQSNHLGTLLRAGLVHSSAASKTSRSAEKPVVSLRSLQTHGGSPLDQPLSVLDWRPGEDCYLQVPVLPADSRLQFRGDKTYWLQGLSGSLGLSLCHWMITKGAKHIVLSSRNPKIDEKWLQRMKRLGAVVVVFSCDITSKASVKDVYNQIRSDMPPIAGVTQGAMVLDDGVIQNMTYDNVMGTLRPKVDGSIHLEEVLLDTPLDFFIFFSSGAFVTGRMGQANYTAANAFMVSVARRRRRKGLAGSVLHLGPVVGVGYVERIDRQAVRDGLIKTGYNFMSESDFHVAFSEAVLASPAGSDNDIEVTTCVRSFSKDDVEKPVWCDNPRMSHLGVQRATASQATDAKSDASVKSQLLECTSNASAHRVIQDAFVQKLKGSLQLVIEGDAVGTQDLDSAGVDSLIAVEIRAWFSQTLGINVPVLKILSGVTVVDLVRFAMTERPPGLTPKLTGSNTDKDGDYAVHQSPAFSTRICNVASGLDRDSSDDETSSDKTSSSNSPGVSSTDDITKSNLSFSPALTTSGEPDQPDLSSKQFHHDGAREAQKSSLSNVIRSEPLCYGQAMFWFTKTFLDDPTTLNHAALCRITGPLRIDDLSRAVRAVANRHESLRTCFIQDVDGEPLQGIMEESLMELHVEEIGTQAEAWAALNQMMAHVYDLERGNLMNVKLLKLTDDPMTSFLLVGSHHINFDGFSSTILLRHYQLAYAGMPLPWDILQYPDLGRQQVRDLKEGKWKDKLSFWKQKFSRLPPALPLLPMARVASRGTLERYDHHRRDIRLDARTCSIVKASCRRLRCTPFHFYLAAFRFLLTRLCGNDDDIMCVGIAEANRNGSETADCLGPVMGLLPLLFNSSSGVTNFAQLVRDTKETTLEALFNGGVPFELLLQELQVPRSRDHSPLFQAFVDYRMGTQEKLAFDDCELEMLRLEPGRSAYDISLDIIDNGNSGAGDCLVSVMAQKSLYDEAATDLLASCYYHLVQGLSTESSRPLENIQYFPPSSLCKALEFGSGELCDSEWNTTLPERIMCIARKYPHKIAIKDGNGSVLSYKALTERVIAISEALEPLVKSPRPTIVVYQEPSADWVCSMISIMRIGAIYVPLDMGTPVSRLSQIVEDCKPEVLLVGSQTVESAKAELMPSSPETAAILNVEDIPSKVSWSGGRNMNTIAAQKNKIEEGYALPCAILYTSGSTGVPKGIVLTHGNIANEVEQSARTYGFGPDDVILQQSALSFDMSVTQIFSAVAFGGTLCMVSRALRGDAVGITAVMVRENVTFTGATPSEYTMWLAYGHLHLSRCPWRIAVAGGEPIKVSLLERFRALDNKHLRLFNAYGPTEVTCSATRMELDYLNPKSSLYADMVVSAGRPAPNSFVYLVDEKTASLQAVPAGVSGEIVVAGAGVVQGYLNRRDLTEARFVPGTYFSDVCRAKGWSMMHHRTGDRGRWLADGTLLIEGRTTGHDTRVKLGGIRIDLGDIEAVIAHAGEGLIAETAVTLHCPSGLGNGMSGSAADEQSGFLVAYVVLQPHATLDLERFRTAQIAPRLPLRMVPAAIFRVGRLPITVSGKLDRRAIAELDMTTLAADKTGNSGGVADFLPNDAVNPSRDNVIPTALSPDEATMLDLWTTVIPSDLIRSGRVSILPGTDFFHVGGNSLLLIKLQASIRKTYGVKIPLVELFEHSSLRKMALRTQGGKSIDTTSSFVDWEAETEVPVEWASKEAKRSKSKMHEATVVRRVVMTGASGFLGAKLLEKLVADQNVETVYCVAVRNPAKLIAATAAAQSPKVSIFPGDLTQGRLGLSVADVETIFGAANAVLHNGCDVSHMRSYTSLKPINYDSTREIVRLAIPHRIPVHYVSSAEVAIYSGEADFPPRSAAPFPPHSGDGIRSADGYTACKWASERFLEKSCRVVPELCVSIYRPTSIVRGATAVDIDAVLGAACSDGNDGDSPARDLWQELFYFSARLRAVPTSSVIRGVINFVGAENVVSGILDGVMGRSLDGDDTKSLQRPRYVNLGGCVEMPTEEWQKRLEEQIGAEVEAISLGEWAARAKEAGLNPVLAQFFAHVESMGGLVFPKILSR</sequence>
<feature type="domain" description="Ketosynthase family 3 (KS3)" evidence="13">
    <location>
        <begin position="5"/>
        <end position="438"/>
    </location>
</feature>
<dbReference type="SUPFAM" id="SSF51735">
    <property type="entry name" value="NAD(P)-binding Rossmann-fold domains"/>
    <property type="match status" value="2"/>
</dbReference>
<dbReference type="SMART" id="SM00822">
    <property type="entry name" value="PKS_KR"/>
    <property type="match status" value="1"/>
</dbReference>
<dbReference type="Pfam" id="PF08242">
    <property type="entry name" value="Methyltransf_12"/>
    <property type="match status" value="1"/>
</dbReference>
<dbReference type="GO" id="GO:0004315">
    <property type="term" value="F:3-oxoacyl-[acyl-carrier-protein] synthase activity"/>
    <property type="evidence" value="ECO:0007669"/>
    <property type="project" value="InterPro"/>
</dbReference>
<evidence type="ECO:0000256" key="4">
    <source>
        <dbReference type="ARBA" id="ARBA00022603"/>
    </source>
</evidence>
<feature type="compositionally biased region" description="Basic and acidic residues" evidence="11">
    <location>
        <begin position="2583"/>
        <end position="2592"/>
    </location>
</feature>
<feature type="region of interest" description="N-terminal hotdog fold" evidence="10">
    <location>
        <begin position="937"/>
        <end position="1071"/>
    </location>
</feature>
<dbReference type="Gene3D" id="3.40.47.10">
    <property type="match status" value="1"/>
</dbReference>
<dbReference type="SUPFAM" id="SSF53901">
    <property type="entry name" value="Thiolase-like"/>
    <property type="match status" value="1"/>
</dbReference>
<dbReference type="InterPro" id="IPR016035">
    <property type="entry name" value="Acyl_Trfase/lysoPLipase"/>
</dbReference>
<dbReference type="Gene3D" id="3.30.559.10">
    <property type="entry name" value="Chloramphenicol acetyltransferase-like domain"/>
    <property type="match status" value="1"/>
</dbReference>
<keyword evidence="3" id="KW-0436">Ligase</keyword>
<dbReference type="SUPFAM" id="SSF52151">
    <property type="entry name" value="FabD/lysophospholipase-like"/>
    <property type="match status" value="1"/>
</dbReference>
<dbReference type="Gene3D" id="3.40.50.12780">
    <property type="entry name" value="N-terminal domain of ligase-like"/>
    <property type="match status" value="1"/>
</dbReference>
<dbReference type="GO" id="GO:0004312">
    <property type="term" value="F:fatty acid synthase activity"/>
    <property type="evidence" value="ECO:0007669"/>
    <property type="project" value="TreeGrafter"/>
</dbReference>
<dbReference type="PROSITE" id="PS00012">
    <property type="entry name" value="PHOSPHOPANTETHEINE"/>
    <property type="match status" value="1"/>
</dbReference>
<feature type="region of interest" description="Disordered" evidence="11">
    <location>
        <begin position="2490"/>
        <end position="2510"/>
    </location>
</feature>
<evidence type="ECO:0000313" key="15">
    <source>
        <dbReference type="EMBL" id="UQC75195.1"/>
    </source>
</evidence>
<keyword evidence="8" id="KW-0511">Multifunctional enzyme</keyword>
<evidence type="ECO:0000256" key="3">
    <source>
        <dbReference type="ARBA" id="ARBA00022598"/>
    </source>
</evidence>
<feature type="domain" description="Carrier" evidence="12">
    <location>
        <begin position="2412"/>
        <end position="2490"/>
    </location>
</feature>
<dbReference type="CDD" id="cd19532">
    <property type="entry name" value="C_PKS-NRPS"/>
    <property type="match status" value="1"/>
</dbReference>
<dbReference type="Pfam" id="PF00668">
    <property type="entry name" value="Condensation"/>
    <property type="match status" value="1"/>
</dbReference>
<dbReference type="Gene3D" id="3.40.50.150">
    <property type="entry name" value="Vaccinia Virus protein VP39"/>
    <property type="match status" value="1"/>
</dbReference>
<protein>
    <submittedName>
        <fullName evidence="15">Beta-ketoacyl synthase domain-containing protein</fullName>
    </submittedName>
</protein>
<evidence type="ECO:0000256" key="9">
    <source>
        <dbReference type="ARBA" id="ARBA00029443"/>
    </source>
</evidence>
<dbReference type="PROSITE" id="PS00455">
    <property type="entry name" value="AMP_BINDING"/>
    <property type="match status" value="1"/>
</dbReference>
<dbReference type="InterPro" id="IPR000873">
    <property type="entry name" value="AMP-dep_synth/lig_dom"/>
</dbReference>
<dbReference type="InterPro" id="IPR001242">
    <property type="entry name" value="Condensation_dom"/>
</dbReference>
<dbReference type="PROSITE" id="PS00606">
    <property type="entry name" value="KS3_1"/>
    <property type="match status" value="1"/>
</dbReference>
<dbReference type="Pfam" id="PF16197">
    <property type="entry name" value="KAsynt_C_assoc"/>
    <property type="match status" value="1"/>
</dbReference>
<feature type="region of interest" description="Disordered" evidence="11">
    <location>
        <begin position="2070"/>
        <end position="2091"/>
    </location>
</feature>
<dbReference type="InterPro" id="IPR050091">
    <property type="entry name" value="PKS_NRPS_Biosynth_Enz"/>
</dbReference>
<dbReference type="InterPro" id="IPR006162">
    <property type="entry name" value="Ppantetheine_attach_site"/>
</dbReference>
<dbReference type="Gene3D" id="1.10.1200.10">
    <property type="entry name" value="ACP-like"/>
    <property type="match status" value="1"/>
</dbReference>
<feature type="compositionally biased region" description="Polar residues" evidence="11">
    <location>
        <begin position="2558"/>
        <end position="2581"/>
    </location>
</feature>
<dbReference type="PROSITE" id="PS50075">
    <property type="entry name" value="CARRIER"/>
    <property type="match status" value="2"/>
</dbReference>
<evidence type="ECO:0000256" key="8">
    <source>
        <dbReference type="ARBA" id="ARBA00023268"/>
    </source>
</evidence>
<dbReference type="Gene3D" id="3.30.70.3290">
    <property type="match status" value="1"/>
</dbReference>
<dbReference type="Gene3D" id="3.10.129.110">
    <property type="entry name" value="Polyketide synthase dehydratase"/>
    <property type="match status" value="1"/>
</dbReference>
<feature type="compositionally biased region" description="Low complexity" evidence="11">
    <location>
        <begin position="2540"/>
        <end position="2552"/>
    </location>
</feature>
<evidence type="ECO:0000256" key="1">
    <source>
        <dbReference type="ARBA" id="ARBA00022450"/>
    </source>
</evidence>
<dbReference type="InterPro" id="IPR020845">
    <property type="entry name" value="AMP-binding_CS"/>
</dbReference>
<dbReference type="PANTHER" id="PTHR43775:SF20">
    <property type="entry name" value="HYBRID PKS-NRPS SYNTHETASE APDA"/>
    <property type="match status" value="1"/>
</dbReference>
<keyword evidence="6" id="KW-0677">Repeat</keyword>
<dbReference type="Pfam" id="PF02801">
    <property type="entry name" value="Ketoacyl-synt_C"/>
    <property type="match status" value="1"/>
</dbReference>
<dbReference type="GO" id="GO:0008168">
    <property type="term" value="F:methyltransferase activity"/>
    <property type="evidence" value="ECO:0007669"/>
    <property type="project" value="UniProtKB-KW"/>
</dbReference>
<dbReference type="InterPro" id="IPR049552">
    <property type="entry name" value="PKS_DH_N"/>
</dbReference>
<dbReference type="Pfam" id="PF14765">
    <property type="entry name" value="PS-DH"/>
    <property type="match status" value="1"/>
</dbReference>
<dbReference type="Pfam" id="PF00109">
    <property type="entry name" value="ketoacyl-synt"/>
    <property type="match status" value="1"/>
</dbReference>
<accession>A0A9Q8SDH2</accession>
<dbReference type="SUPFAM" id="SSF52777">
    <property type="entry name" value="CoA-dependent acyltransferases"/>
    <property type="match status" value="2"/>
</dbReference>
<dbReference type="SUPFAM" id="SSF53335">
    <property type="entry name" value="S-adenosyl-L-methionine-dependent methyltransferases"/>
    <property type="match status" value="1"/>
</dbReference>
<dbReference type="InterPro" id="IPR049900">
    <property type="entry name" value="PKS_mFAS_DH"/>
</dbReference>
<dbReference type="InterPro" id="IPR032821">
    <property type="entry name" value="PKS_assoc"/>
</dbReference>
<feature type="active site" description="Proton donor; for dehydratase activity" evidence="10">
    <location>
        <position position="1149"/>
    </location>
</feature>
<keyword evidence="16" id="KW-1185">Reference proteome</keyword>